<keyword evidence="1" id="KW-0472">Membrane</keyword>
<comment type="caution">
    <text evidence="2">The sequence shown here is derived from an EMBL/GenBank/DDBJ whole genome shotgun (WGS) entry which is preliminary data.</text>
</comment>
<dbReference type="EMBL" id="LCBE01000008">
    <property type="protein sequence ID" value="KKS04307.1"/>
    <property type="molecule type" value="Genomic_DNA"/>
</dbReference>
<proteinExistence type="predicted"/>
<evidence type="ECO:0000313" key="2">
    <source>
        <dbReference type="EMBL" id="KKS04307.1"/>
    </source>
</evidence>
<evidence type="ECO:0000256" key="1">
    <source>
        <dbReference type="SAM" id="Phobius"/>
    </source>
</evidence>
<dbReference type="Proteomes" id="UP000034236">
    <property type="component" value="Unassembled WGS sequence"/>
</dbReference>
<sequence length="95" mass="10718">MQGKDEKGISVDILKHIEDLSNQVNRMMASRARAVFRRYPVTFGLMILIGVMAVHEGLKGLMREFGLLNINPWYLLVAGLAILTITGTLYKKLEK</sequence>
<keyword evidence="1" id="KW-1133">Transmembrane helix</keyword>
<dbReference type="AlphaFoldDB" id="A0A0G0VX95"/>
<evidence type="ECO:0000313" key="3">
    <source>
        <dbReference type="Proteomes" id="UP000034236"/>
    </source>
</evidence>
<keyword evidence="1" id="KW-0812">Transmembrane</keyword>
<feature type="transmembrane region" description="Helical" evidence="1">
    <location>
        <begin position="73"/>
        <end position="90"/>
    </location>
</feature>
<organism evidence="2 3">
    <name type="scientific">Candidatus Nomurabacteria bacterium GW2011_GWA2_41_25</name>
    <dbReference type="NCBI Taxonomy" id="1618736"/>
    <lineage>
        <taxon>Bacteria</taxon>
        <taxon>Candidatus Nomuraibacteriota</taxon>
    </lineage>
</organism>
<feature type="transmembrane region" description="Helical" evidence="1">
    <location>
        <begin position="35"/>
        <end position="53"/>
    </location>
</feature>
<accession>A0A0G0VX95</accession>
<protein>
    <submittedName>
        <fullName evidence="2">Uncharacterized protein</fullName>
    </submittedName>
</protein>
<reference evidence="2 3" key="1">
    <citation type="journal article" date="2015" name="Nature">
        <title>rRNA introns, odd ribosomes, and small enigmatic genomes across a large radiation of phyla.</title>
        <authorList>
            <person name="Brown C.T."/>
            <person name="Hug L.A."/>
            <person name="Thomas B.C."/>
            <person name="Sharon I."/>
            <person name="Castelle C.J."/>
            <person name="Singh A."/>
            <person name="Wilkins M.J."/>
            <person name="Williams K.H."/>
            <person name="Banfield J.F."/>
        </authorList>
    </citation>
    <scope>NUCLEOTIDE SEQUENCE [LARGE SCALE GENOMIC DNA]</scope>
</reference>
<name>A0A0G0VX95_9BACT</name>
<gene>
    <name evidence="2" type="ORF">UU58_C0008G0016</name>
</gene>